<evidence type="ECO:0000256" key="4">
    <source>
        <dbReference type="RuleBase" id="RU003719"/>
    </source>
</evidence>
<dbReference type="PROSITE" id="PS00670">
    <property type="entry name" value="D_2_HYDROXYACID_DH_2"/>
    <property type="match status" value="1"/>
</dbReference>
<keyword evidence="3" id="KW-0520">NAD</keyword>
<sequence>MKIVVLDGYTLNPGDLDWQPLAALGEFRCFDRTSPAELLDRAQGAQVLLTNKTVLDADALQALPGLEYIGVLATGTNVVDLDAAGELGIKVTNVPGYGPDAVAQMVFAHILHHTQRLAEHHNAVVDGAWSQAPDFCFTLAPLQSLKGKTLGLVGFGDIGRQVATIAKAFQMRVLVNTRSIKHDLPEGVSWCEREALFASADIISLHCPLTPDTQQLINSARLSAMKPGAILINTARGGLVDEQALADALEQGEIAAAGVDVLSSEPPQADNPLLSAPHISISPHNAWATREARQNLLTIAVDNLKGYLAGQLINQVN</sequence>
<gene>
    <name evidence="7" type="ORF">GNT65_18095</name>
</gene>
<comment type="caution">
    <text evidence="7">The sequence shown here is derived from an EMBL/GenBank/DDBJ whole genome shotgun (WGS) entry which is preliminary data.</text>
</comment>
<dbReference type="InterPro" id="IPR006139">
    <property type="entry name" value="D-isomer_2_OHA_DH_cat_dom"/>
</dbReference>
<dbReference type="InterPro" id="IPR006140">
    <property type="entry name" value="D-isomer_DH_NAD-bd"/>
</dbReference>
<reference evidence="7 8" key="1">
    <citation type="submission" date="2019-12" db="EMBL/GenBank/DDBJ databases">
        <title>Shewanella insulae sp. nov., isolated from a tidal flat.</title>
        <authorList>
            <person name="Yoon J.-H."/>
        </authorList>
    </citation>
    <scope>NUCLEOTIDE SEQUENCE [LARGE SCALE GENOMIC DNA]</scope>
    <source>
        <strain evidence="7 8">JBTF-M18</strain>
    </source>
</reference>
<dbReference type="InterPro" id="IPR029753">
    <property type="entry name" value="D-isomer_DH_CS"/>
</dbReference>
<dbReference type="InterPro" id="IPR050418">
    <property type="entry name" value="D-iso_2-hydroxyacid_DH_PdxB"/>
</dbReference>
<dbReference type="PANTHER" id="PTHR43761">
    <property type="entry name" value="D-ISOMER SPECIFIC 2-HYDROXYACID DEHYDROGENASE FAMILY PROTEIN (AFU_ORTHOLOGUE AFUA_1G13630)"/>
    <property type="match status" value="1"/>
</dbReference>
<dbReference type="SUPFAM" id="SSF52283">
    <property type="entry name" value="Formate/glycerate dehydrogenase catalytic domain-like"/>
    <property type="match status" value="1"/>
</dbReference>
<evidence type="ECO:0000313" key="8">
    <source>
        <dbReference type="Proteomes" id="UP000474778"/>
    </source>
</evidence>
<protein>
    <submittedName>
        <fullName evidence="7">D-2-hydroxyacid dehydrogenase</fullName>
    </submittedName>
</protein>
<dbReference type="CDD" id="cd12162">
    <property type="entry name" value="2-Hacid_dh_4"/>
    <property type="match status" value="1"/>
</dbReference>
<name>A0A6L7I5B8_9GAMM</name>
<dbReference type="PROSITE" id="PS00671">
    <property type="entry name" value="D_2_HYDROXYACID_DH_3"/>
    <property type="match status" value="1"/>
</dbReference>
<proteinExistence type="inferred from homology"/>
<dbReference type="SUPFAM" id="SSF51735">
    <property type="entry name" value="NAD(P)-binding Rossmann-fold domains"/>
    <property type="match status" value="1"/>
</dbReference>
<dbReference type="PANTHER" id="PTHR43761:SF1">
    <property type="entry name" value="D-ISOMER SPECIFIC 2-HYDROXYACID DEHYDROGENASE CATALYTIC DOMAIN-CONTAINING PROTEIN-RELATED"/>
    <property type="match status" value="1"/>
</dbReference>
<evidence type="ECO:0000259" key="5">
    <source>
        <dbReference type="Pfam" id="PF00389"/>
    </source>
</evidence>
<evidence type="ECO:0000256" key="2">
    <source>
        <dbReference type="ARBA" id="ARBA00023002"/>
    </source>
</evidence>
<feature type="domain" description="D-isomer specific 2-hydroxyacid dehydrogenase catalytic" evidence="5">
    <location>
        <begin position="17"/>
        <end position="317"/>
    </location>
</feature>
<dbReference type="Proteomes" id="UP000474778">
    <property type="component" value="Unassembled WGS sequence"/>
</dbReference>
<dbReference type="RefSeq" id="WP_160798592.1">
    <property type="nucleotide sequence ID" value="NZ_WRPA01000021.1"/>
</dbReference>
<dbReference type="EMBL" id="WRPA01000021">
    <property type="protein sequence ID" value="MXR70571.1"/>
    <property type="molecule type" value="Genomic_DNA"/>
</dbReference>
<keyword evidence="8" id="KW-1185">Reference proteome</keyword>
<organism evidence="7 8">
    <name type="scientific">Shewanella insulae</name>
    <dbReference type="NCBI Taxonomy" id="2681496"/>
    <lineage>
        <taxon>Bacteria</taxon>
        <taxon>Pseudomonadati</taxon>
        <taxon>Pseudomonadota</taxon>
        <taxon>Gammaproteobacteria</taxon>
        <taxon>Alteromonadales</taxon>
        <taxon>Shewanellaceae</taxon>
        <taxon>Shewanella</taxon>
    </lineage>
</organism>
<comment type="similarity">
    <text evidence="1 4">Belongs to the D-isomer specific 2-hydroxyacid dehydrogenase family.</text>
</comment>
<dbReference type="Pfam" id="PF00389">
    <property type="entry name" value="2-Hacid_dh"/>
    <property type="match status" value="1"/>
</dbReference>
<evidence type="ECO:0000259" key="6">
    <source>
        <dbReference type="Pfam" id="PF02826"/>
    </source>
</evidence>
<dbReference type="FunFam" id="3.40.50.720:FF:000203">
    <property type="entry name" value="D-3-phosphoglycerate dehydrogenase (SerA)"/>
    <property type="match status" value="1"/>
</dbReference>
<accession>A0A6L7I5B8</accession>
<feature type="domain" description="D-isomer specific 2-hydroxyacid dehydrogenase NAD-binding" evidence="6">
    <location>
        <begin position="107"/>
        <end position="286"/>
    </location>
</feature>
<dbReference type="GO" id="GO:0016616">
    <property type="term" value="F:oxidoreductase activity, acting on the CH-OH group of donors, NAD or NADP as acceptor"/>
    <property type="evidence" value="ECO:0007669"/>
    <property type="project" value="InterPro"/>
</dbReference>
<evidence type="ECO:0000256" key="3">
    <source>
        <dbReference type="ARBA" id="ARBA00023027"/>
    </source>
</evidence>
<evidence type="ECO:0000256" key="1">
    <source>
        <dbReference type="ARBA" id="ARBA00005854"/>
    </source>
</evidence>
<evidence type="ECO:0000313" key="7">
    <source>
        <dbReference type="EMBL" id="MXR70571.1"/>
    </source>
</evidence>
<dbReference type="AlphaFoldDB" id="A0A6L7I5B8"/>
<keyword evidence="2 4" id="KW-0560">Oxidoreductase</keyword>
<dbReference type="InterPro" id="IPR036291">
    <property type="entry name" value="NAD(P)-bd_dom_sf"/>
</dbReference>
<dbReference type="Gene3D" id="3.40.50.720">
    <property type="entry name" value="NAD(P)-binding Rossmann-like Domain"/>
    <property type="match status" value="2"/>
</dbReference>
<dbReference type="GO" id="GO:0051287">
    <property type="term" value="F:NAD binding"/>
    <property type="evidence" value="ECO:0007669"/>
    <property type="project" value="InterPro"/>
</dbReference>
<dbReference type="Pfam" id="PF02826">
    <property type="entry name" value="2-Hacid_dh_C"/>
    <property type="match status" value="1"/>
</dbReference>